<dbReference type="SUPFAM" id="SSF81383">
    <property type="entry name" value="F-box domain"/>
    <property type="match status" value="1"/>
</dbReference>
<dbReference type="PANTHER" id="PTHR34223:SF80">
    <property type="entry name" value="OS11G0205900 PROTEIN"/>
    <property type="match status" value="1"/>
</dbReference>
<dbReference type="SUPFAM" id="SSF52058">
    <property type="entry name" value="L domain-like"/>
    <property type="match status" value="1"/>
</dbReference>
<feature type="domain" description="F-box" evidence="2">
    <location>
        <begin position="121"/>
        <end position="156"/>
    </location>
</feature>
<name>A0AAQ3PRK6_PASNO</name>
<evidence type="ECO:0000313" key="3">
    <source>
        <dbReference type="EMBL" id="WVZ51622.1"/>
    </source>
</evidence>
<feature type="region of interest" description="Disordered" evidence="1">
    <location>
        <begin position="1"/>
        <end position="52"/>
    </location>
</feature>
<evidence type="ECO:0000313" key="4">
    <source>
        <dbReference type="Proteomes" id="UP001341281"/>
    </source>
</evidence>
<dbReference type="Gene3D" id="1.20.1280.50">
    <property type="match status" value="1"/>
</dbReference>
<keyword evidence="4" id="KW-1185">Reference proteome</keyword>
<gene>
    <name evidence="3" type="ORF">U9M48_002749</name>
</gene>
<dbReference type="AlphaFoldDB" id="A0AAQ3PRK6"/>
<dbReference type="Proteomes" id="UP001341281">
    <property type="component" value="Chromosome 01"/>
</dbReference>
<dbReference type="InterPro" id="IPR036047">
    <property type="entry name" value="F-box-like_dom_sf"/>
</dbReference>
<accession>A0AAQ3PRK6</accession>
<dbReference type="InterPro" id="IPR053197">
    <property type="entry name" value="F-box_SCFL_complex_component"/>
</dbReference>
<reference evidence="3 4" key="1">
    <citation type="submission" date="2024-02" db="EMBL/GenBank/DDBJ databases">
        <title>High-quality chromosome-scale genome assembly of Pensacola bahiagrass (Paspalum notatum Flugge var. saurae).</title>
        <authorList>
            <person name="Vega J.M."/>
            <person name="Podio M."/>
            <person name="Orjuela J."/>
            <person name="Siena L.A."/>
            <person name="Pessino S.C."/>
            <person name="Combes M.C."/>
            <person name="Mariac C."/>
            <person name="Albertini E."/>
            <person name="Pupilli F."/>
            <person name="Ortiz J.P.A."/>
            <person name="Leblanc O."/>
        </authorList>
    </citation>
    <scope>NUCLEOTIDE SEQUENCE [LARGE SCALE GENOMIC DNA]</scope>
    <source>
        <strain evidence="3">R1</strain>
        <tissue evidence="3">Leaf</tissue>
    </source>
</reference>
<feature type="compositionally biased region" description="Basic and acidic residues" evidence="1">
    <location>
        <begin position="17"/>
        <end position="27"/>
    </location>
</feature>
<sequence>PKQSVTRPRPHHTQHPAKHETASERRRPPAGHGDLILPHLAPVSPAPRPRIPTLRDRSGSLWLIRALPLRPQRPCCGRRQWSHRRPGSTEARHPFDAMPPGIRGGKRKRAAPPGDGRCIIDALPSDVLHHVLSFLPAHEAVRTCVLARCWRHLWRSATGLRISCGDEDDEAASVEEIREFVDNLLRLRRGSSLDICELYLLGVDSDDIDRVNLWIRRVLDFTLWVVPDSPFELNRPFISQHLKKLQLSTLELDDSTADFSSCPALEVLDFKCCGFYDCQRISSQSLKCLSLDDDCSYDANSHPPHIYVPSLISLRLAVNSCRTPLLQRMPFLVEAVIEICCYLFGPCGDRCSCSYVYGNTNECMILQGLSEAQSLVLISDIKMTLLLNEYWCMPTDFSLLTCILQHSPVLEKLTLQLFCKGPKSEVEMVGSPDPAERSNAKSKHLKIVEVKCEVVDVRVLDVLKFLSKLS</sequence>
<dbReference type="CDD" id="cd22160">
    <property type="entry name" value="F-box_AtFBL13-like"/>
    <property type="match status" value="1"/>
</dbReference>
<dbReference type="InterPro" id="IPR001810">
    <property type="entry name" value="F-box_dom"/>
</dbReference>
<dbReference type="PANTHER" id="PTHR34223">
    <property type="entry name" value="OS11G0201299 PROTEIN"/>
    <property type="match status" value="1"/>
</dbReference>
<evidence type="ECO:0000256" key="1">
    <source>
        <dbReference type="SAM" id="MobiDB-lite"/>
    </source>
</evidence>
<dbReference type="EMBL" id="CP144745">
    <property type="protein sequence ID" value="WVZ51622.1"/>
    <property type="molecule type" value="Genomic_DNA"/>
</dbReference>
<dbReference type="InterPro" id="IPR053781">
    <property type="entry name" value="F-box_AtFBL13-like"/>
</dbReference>
<feature type="region of interest" description="Disordered" evidence="1">
    <location>
        <begin position="75"/>
        <end position="111"/>
    </location>
</feature>
<feature type="non-terminal residue" evidence="3">
    <location>
        <position position="1"/>
    </location>
</feature>
<organism evidence="3 4">
    <name type="scientific">Paspalum notatum var. saurae</name>
    <dbReference type="NCBI Taxonomy" id="547442"/>
    <lineage>
        <taxon>Eukaryota</taxon>
        <taxon>Viridiplantae</taxon>
        <taxon>Streptophyta</taxon>
        <taxon>Embryophyta</taxon>
        <taxon>Tracheophyta</taxon>
        <taxon>Spermatophyta</taxon>
        <taxon>Magnoliopsida</taxon>
        <taxon>Liliopsida</taxon>
        <taxon>Poales</taxon>
        <taxon>Poaceae</taxon>
        <taxon>PACMAD clade</taxon>
        <taxon>Panicoideae</taxon>
        <taxon>Andropogonodae</taxon>
        <taxon>Paspaleae</taxon>
        <taxon>Paspalinae</taxon>
        <taxon>Paspalum</taxon>
    </lineage>
</organism>
<proteinExistence type="predicted"/>
<evidence type="ECO:0000259" key="2">
    <source>
        <dbReference type="Pfam" id="PF00646"/>
    </source>
</evidence>
<feature type="non-terminal residue" evidence="3">
    <location>
        <position position="470"/>
    </location>
</feature>
<protein>
    <recommendedName>
        <fullName evidence="2">F-box domain-containing protein</fullName>
    </recommendedName>
</protein>
<dbReference type="Pfam" id="PF00646">
    <property type="entry name" value="F-box"/>
    <property type="match status" value="1"/>
</dbReference>